<dbReference type="EMBL" id="BMFD01000002">
    <property type="protein sequence ID" value="GGC31408.1"/>
    <property type="molecule type" value="Genomic_DNA"/>
</dbReference>
<name>A0ABQ1LZX6_9BACT</name>
<accession>A0ABQ1LZX6</accession>
<dbReference type="Proteomes" id="UP000635885">
    <property type="component" value="Unassembled WGS sequence"/>
</dbReference>
<evidence type="ECO:0000256" key="1">
    <source>
        <dbReference type="SAM" id="MobiDB-lite"/>
    </source>
</evidence>
<keyword evidence="3" id="KW-1185">Reference proteome</keyword>
<evidence type="ECO:0000313" key="2">
    <source>
        <dbReference type="EMBL" id="GGC31408.1"/>
    </source>
</evidence>
<sequence>MSKSEDLNQWGLGSKPPEKGGKCEDLKLKGPSLPKREAGSGDLNQEKLELGERFEFFLGGVLLI</sequence>
<gene>
    <name evidence="2" type="ORF">GCM10010993_07930</name>
</gene>
<reference evidence="3" key="1">
    <citation type="journal article" date="2019" name="Int. J. Syst. Evol. Microbiol.">
        <title>The Global Catalogue of Microorganisms (GCM) 10K type strain sequencing project: providing services to taxonomists for standard genome sequencing and annotation.</title>
        <authorList>
            <consortium name="The Broad Institute Genomics Platform"/>
            <consortium name="The Broad Institute Genome Sequencing Center for Infectious Disease"/>
            <person name="Wu L."/>
            <person name="Ma J."/>
        </authorList>
    </citation>
    <scope>NUCLEOTIDE SEQUENCE [LARGE SCALE GENOMIC DNA]</scope>
    <source>
        <strain evidence="3">CGMCC 1.12479</strain>
    </source>
</reference>
<proteinExistence type="predicted"/>
<organism evidence="2 3">
    <name type="scientific">Belliella aquatica</name>
    <dbReference type="NCBI Taxonomy" id="1323734"/>
    <lineage>
        <taxon>Bacteria</taxon>
        <taxon>Pseudomonadati</taxon>
        <taxon>Bacteroidota</taxon>
        <taxon>Cytophagia</taxon>
        <taxon>Cytophagales</taxon>
        <taxon>Cyclobacteriaceae</taxon>
        <taxon>Belliella</taxon>
    </lineage>
</organism>
<comment type="caution">
    <text evidence="2">The sequence shown here is derived from an EMBL/GenBank/DDBJ whole genome shotgun (WGS) entry which is preliminary data.</text>
</comment>
<feature type="compositionally biased region" description="Basic and acidic residues" evidence="1">
    <location>
        <begin position="16"/>
        <end position="40"/>
    </location>
</feature>
<protein>
    <submittedName>
        <fullName evidence="2">Uncharacterized protein</fullName>
    </submittedName>
</protein>
<evidence type="ECO:0000313" key="3">
    <source>
        <dbReference type="Proteomes" id="UP000635885"/>
    </source>
</evidence>
<feature type="region of interest" description="Disordered" evidence="1">
    <location>
        <begin position="1"/>
        <end position="40"/>
    </location>
</feature>